<dbReference type="AlphaFoldDB" id="A0A7W7YBI5"/>
<sequence length="78" mass="8642">MMNQPFPCAKCGKLSRERYCTDCSMVPVKTSVSITYGDLTIPLVPGSKIHVQITQKKVSLHPSFVWRHSHLRTGNAAG</sequence>
<dbReference type="EMBL" id="JACHIG010000005">
    <property type="protein sequence ID" value="MBB5033133.1"/>
    <property type="molecule type" value="Genomic_DNA"/>
</dbReference>
<dbReference type="Proteomes" id="UP000590740">
    <property type="component" value="Unassembled WGS sequence"/>
</dbReference>
<comment type="caution">
    <text evidence="1">The sequence shown here is derived from an EMBL/GenBank/DDBJ whole genome shotgun (WGS) entry which is preliminary data.</text>
</comment>
<accession>A0A7W7YBI5</accession>
<reference evidence="1 2" key="1">
    <citation type="submission" date="2020-08" db="EMBL/GenBank/DDBJ databases">
        <title>Genomic Encyclopedia of Type Strains, Phase IV (KMG-IV): sequencing the most valuable type-strain genomes for metagenomic binning, comparative biology and taxonomic classification.</title>
        <authorList>
            <person name="Goeker M."/>
        </authorList>
    </citation>
    <scope>NUCLEOTIDE SEQUENCE [LARGE SCALE GENOMIC DNA]</scope>
    <source>
        <strain evidence="1 2">DSM 12252</strain>
    </source>
</reference>
<organism evidence="1 2">
    <name type="scientific">Prosthecobacter vanneervenii</name>
    <dbReference type="NCBI Taxonomy" id="48466"/>
    <lineage>
        <taxon>Bacteria</taxon>
        <taxon>Pseudomonadati</taxon>
        <taxon>Verrucomicrobiota</taxon>
        <taxon>Verrucomicrobiia</taxon>
        <taxon>Verrucomicrobiales</taxon>
        <taxon>Verrucomicrobiaceae</taxon>
        <taxon>Prosthecobacter</taxon>
    </lineage>
</organism>
<name>A0A7W7YBI5_9BACT</name>
<protein>
    <submittedName>
        <fullName evidence="1">Uncharacterized protein</fullName>
    </submittedName>
</protein>
<keyword evidence="2" id="KW-1185">Reference proteome</keyword>
<gene>
    <name evidence="1" type="ORF">HNQ65_002716</name>
</gene>
<proteinExistence type="predicted"/>
<evidence type="ECO:0000313" key="2">
    <source>
        <dbReference type="Proteomes" id="UP000590740"/>
    </source>
</evidence>
<evidence type="ECO:0000313" key="1">
    <source>
        <dbReference type="EMBL" id="MBB5033133.1"/>
    </source>
</evidence>